<evidence type="ECO:0000313" key="3">
    <source>
        <dbReference type="Proteomes" id="UP000256884"/>
    </source>
</evidence>
<protein>
    <submittedName>
        <fullName evidence="2">Uncharacterized protein</fullName>
    </submittedName>
</protein>
<feature type="signal peptide" evidence="1">
    <location>
        <begin position="1"/>
        <end position="28"/>
    </location>
</feature>
<dbReference type="RefSeq" id="WP_115901236.1">
    <property type="nucleotide sequence ID" value="NZ_QUNS01000004.1"/>
</dbReference>
<dbReference type="AlphaFoldDB" id="A0A3E0HVW8"/>
<keyword evidence="3" id="KW-1185">Reference proteome</keyword>
<organism evidence="2 3">
    <name type="scientific">Tenacibaculum gallaicum</name>
    <dbReference type="NCBI Taxonomy" id="561505"/>
    <lineage>
        <taxon>Bacteria</taxon>
        <taxon>Pseudomonadati</taxon>
        <taxon>Bacteroidota</taxon>
        <taxon>Flavobacteriia</taxon>
        <taxon>Flavobacteriales</taxon>
        <taxon>Flavobacteriaceae</taxon>
        <taxon>Tenacibaculum</taxon>
    </lineage>
</organism>
<comment type="caution">
    <text evidence="2">The sequence shown here is derived from an EMBL/GenBank/DDBJ whole genome shotgun (WGS) entry which is preliminary data.</text>
</comment>
<gene>
    <name evidence="2" type="ORF">C7448_104264</name>
</gene>
<evidence type="ECO:0000256" key="1">
    <source>
        <dbReference type="SAM" id="SignalP"/>
    </source>
</evidence>
<evidence type="ECO:0000313" key="2">
    <source>
        <dbReference type="EMBL" id="REH50652.1"/>
    </source>
</evidence>
<keyword evidence="1" id="KW-0732">Signal</keyword>
<name>A0A3E0HVW8_9FLAO</name>
<dbReference type="Proteomes" id="UP000256884">
    <property type="component" value="Unassembled WGS sequence"/>
</dbReference>
<accession>A0A3E0HVW8</accession>
<dbReference type="OrthoDB" id="1161614at2"/>
<reference evidence="2 3" key="1">
    <citation type="submission" date="2018-08" db="EMBL/GenBank/DDBJ databases">
        <title>Genomic Encyclopedia of Type Strains, Phase IV (KMG-IV): sequencing the most valuable type-strain genomes for metagenomic binning, comparative biology and taxonomic classification.</title>
        <authorList>
            <person name="Goeker M."/>
        </authorList>
    </citation>
    <scope>NUCLEOTIDE SEQUENCE [LARGE SCALE GENOMIC DNA]</scope>
    <source>
        <strain evidence="2 3">DSM 18841</strain>
    </source>
</reference>
<sequence>MPYNSIKHIKLFIVTSYALVLFSVSTNAQEVRVIDNKGTIQKVNNNNVFTSPTDPNDPTIITLENDVWFDTTNNQIKIYDTTDGWKLITSTTTQNIYTFDDTLTNNRTLTGDGNSLRFTDFSRFDIDNSGFININSTNGFLTLRARDGIDLQNSNVRVFENLSVAKSFEDSNNDAGTAGQVLSSTVTGTDWIDPNLAEVVNKTTNYTLVLADNGKVFTFNSAADVTLTVPAGLPIGYNISIYQIGNGNVTITGAGGVTVLNRLSRFKTAGKDAGIGLIATATNIFHLTGDLKR</sequence>
<proteinExistence type="predicted"/>
<feature type="chain" id="PRO_5017782534" evidence="1">
    <location>
        <begin position="29"/>
        <end position="293"/>
    </location>
</feature>
<dbReference type="EMBL" id="QUNS01000004">
    <property type="protein sequence ID" value="REH50652.1"/>
    <property type="molecule type" value="Genomic_DNA"/>
</dbReference>